<reference evidence="2 3" key="2">
    <citation type="submission" date="2018-11" db="EMBL/GenBank/DDBJ databases">
        <authorList>
            <consortium name="Pathogen Informatics"/>
        </authorList>
    </citation>
    <scope>NUCLEOTIDE SEQUENCE [LARGE SCALE GENOMIC DNA]</scope>
</reference>
<feature type="compositionally biased region" description="Polar residues" evidence="1">
    <location>
        <begin position="53"/>
        <end position="63"/>
    </location>
</feature>
<feature type="compositionally biased region" description="Basic and acidic residues" evidence="1">
    <location>
        <begin position="31"/>
        <end position="42"/>
    </location>
</feature>
<dbReference type="EMBL" id="UZAM01008548">
    <property type="protein sequence ID" value="VDP05415.1"/>
    <property type="molecule type" value="Genomic_DNA"/>
</dbReference>
<dbReference type="Proteomes" id="UP000270296">
    <property type="component" value="Unassembled WGS sequence"/>
</dbReference>
<evidence type="ECO:0000313" key="3">
    <source>
        <dbReference type="Proteomes" id="UP000270296"/>
    </source>
</evidence>
<gene>
    <name evidence="2" type="ORF">SBAD_LOCUS4793</name>
</gene>
<evidence type="ECO:0000313" key="2">
    <source>
        <dbReference type="EMBL" id="VDP05415.1"/>
    </source>
</evidence>
<feature type="region of interest" description="Disordered" evidence="1">
    <location>
        <begin position="25"/>
        <end position="69"/>
    </location>
</feature>
<sequence>MEHDKPPRSLVLQLPSFALRPLVGSIQTSQEKGREINHRLPDETDPFGDQRSFALSGTTLPTNASPPPI</sequence>
<proteinExistence type="predicted"/>
<reference evidence="4" key="1">
    <citation type="submission" date="2016-06" db="UniProtKB">
        <authorList>
            <consortium name="WormBaseParasite"/>
        </authorList>
    </citation>
    <scope>IDENTIFICATION</scope>
</reference>
<name>A0A183IME7_9BILA</name>
<organism evidence="4">
    <name type="scientific">Soboliphyme baturini</name>
    <dbReference type="NCBI Taxonomy" id="241478"/>
    <lineage>
        <taxon>Eukaryota</taxon>
        <taxon>Metazoa</taxon>
        <taxon>Ecdysozoa</taxon>
        <taxon>Nematoda</taxon>
        <taxon>Enoplea</taxon>
        <taxon>Dorylaimia</taxon>
        <taxon>Dioctophymatida</taxon>
        <taxon>Dioctophymatoidea</taxon>
        <taxon>Soboliphymatidae</taxon>
        <taxon>Soboliphyme</taxon>
    </lineage>
</organism>
<dbReference type="AlphaFoldDB" id="A0A183IME7"/>
<evidence type="ECO:0000256" key="1">
    <source>
        <dbReference type="SAM" id="MobiDB-lite"/>
    </source>
</evidence>
<evidence type="ECO:0000313" key="4">
    <source>
        <dbReference type="WBParaSite" id="SBAD_0000498901-mRNA-1"/>
    </source>
</evidence>
<keyword evidence="3" id="KW-1185">Reference proteome</keyword>
<protein>
    <submittedName>
        <fullName evidence="2 4">Uncharacterized protein</fullName>
    </submittedName>
</protein>
<accession>A0A183IME7</accession>
<dbReference type="WBParaSite" id="SBAD_0000498901-mRNA-1">
    <property type="protein sequence ID" value="SBAD_0000498901-mRNA-1"/>
    <property type="gene ID" value="SBAD_0000498901"/>
</dbReference>